<keyword evidence="3" id="KW-1185">Reference proteome</keyword>
<evidence type="ECO:0000313" key="2">
    <source>
        <dbReference type="EMBL" id="KAK4508214.1"/>
    </source>
</evidence>
<name>A0ABR0F3Q2_ZASCE</name>
<dbReference type="InterPro" id="IPR036249">
    <property type="entry name" value="Thioredoxin-like_sf"/>
</dbReference>
<proteinExistence type="predicted"/>
<dbReference type="SUPFAM" id="SSF52833">
    <property type="entry name" value="Thioredoxin-like"/>
    <property type="match status" value="1"/>
</dbReference>
<evidence type="ECO:0000313" key="3">
    <source>
        <dbReference type="Proteomes" id="UP001305779"/>
    </source>
</evidence>
<dbReference type="Gene3D" id="1.20.1050.10">
    <property type="match status" value="1"/>
</dbReference>
<sequence>MAYNVFQPPKPVTTVAGVVAPSPTKPWLLYAYPWMPFPRRVIIYLREKGIPESQVKIARVQDPKFGNNVMDTSLPPRPSGSLPILAVPYEGQDADEKGYIYIRQANAIMYFLEEFCNDFQYGFTRPNGSFLGKTPLERARIAEVMCLAEELMVAWNPVRTFGTGAGPISIPEASKEMLRWVRRALGTVEHFLKDRDMMLLEGGKTLQVNMADIVLYNFLEFVHDCYGVDMTLGSGEMVEDVYGRQVKEEFPKLVEFYQAFKTRGSAKRDVEKGEVAPEYAKNMMSKWADGVL</sequence>
<protein>
    <recommendedName>
        <fullName evidence="1">GST C-terminal domain-containing protein</fullName>
    </recommendedName>
</protein>
<dbReference type="Proteomes" id="UP001305779">
    <property type="component" value="Unassembled WGS sequence"/>
</dbReference>
<dbReference type="EMBL" id="JAXOVC010000001">
    <property type="protein sequence ID" value="KAK4508214.1"/>
    <property type="molecule type" value="Genomic_DNA"/>
</dbReference>
<comment type="caution">
    <text evidence="2">The sequence shown here is derived from an EMBL/GenBank/DDBJ whole genome shotgun (WGS) entry which is preliminary data.</text>
</comment>
<dbReference type="SUPFAM" id="SSF47616">
    <property type="entry name" value="GST C-terminal domain-like"/>
    <property type="match status" value="1"/>
</dbReference>
<reference evidence="2 3" key="1">
    <citation type="journal article" date="2023" name="G3 (Bethesda)">
        <title>A chromosome-level genome assembly of Zasmidium syzygii isolated from banana leaves.</title>
        <authorList>
            <person name="van Westerhoven A.C."/>
            <person name="Mehrabi R."/>
            <person name="Talebi R."/>
            <person name="Steentjes M.B.F."/>
            <person name="Corcolon B."/>
            <person name="Chong P.A."/>
            <person name="Kema G.H.J."/>
            <person name="Seidl M.F."/>
        </authorList>
    </citation>
    <scope>NUCLEOTIDE SEQUENCE [LARGE SCALE GENOMIC DNA]</scope>
    <source>
        <strain evidence="2 3">P124</strain>
    </source>
</reference>
<dbReference type="PROSITE" id="PS50405">
    <property type="entry name" value="GST_CTER"/>
    <property type="match status" value="1"/>
</dbReference>
<dbReference type="Pfam" id="PF13409">
    <property type="entry name" value="GST_N_2"/>
    <property type="match status" value="1"/>
</dbReference>
<dbReference type="InterPro" id="IPR010987">
    <property type="entry name" value="Glutathione-S-Trfase_C-like"/>
</dbReference>
<dbReference type="InterPro" id="IPR036282">
    <property type="entry name" value="Glutathione-S-Trfase_C_sf"/>
</dbReference>
<gene>
    <name evidence="2" type="ORF">PRZ48_001952</name>
</gene>
<accession>A0ABR0F3Q2</accession>
<dbReference type="InterPro" id="IPR004045">
    <property type="entry name" value="Glutathione_S-Trfase_N"/>
</dbReference>
<feature type="domain" description="GST C-terminal" evidence="1">
    <location>
        <begin position="134"/>
        <end position="279"/>
    </location>
</feature>
<organism evidence="2 3">
    <name type="scientific">Zasmidium cellare</name>
    <name type="common">Wine cellar mold</name>
    <name type="synonym">Racodium cellare</name>
    <dbReference type="NCBI Taxonomy" id="395010"/>
    <lineage>
        <taxon>Eukaryota</taxon>
        <taxon>Fungi</taxon>
        <taxon>Dikarya</taxon>
        <taxon>Ascomycota</taxon>
        <taxon>Pezizomycotina</taxon>
        <taxon>Dothideomycetes</taxon>
        <taxon>Dothideomycetidae</taxon>
        <taxon>Mycosphaerellales</taxon>
        <taxon>Mycosphaerellaceae</taxon>
        <taxon>Zasmidium</taxon>
    </lineage>
</organism>
<evidence type="ECO:0000259" key="1">
    <source>
        <dbReference type="PROSITE" id="PS50405"/>
    </source>
</evidence>
<dbReference type="Gene3D" id="3.40.30.10">
    <property type="entry name" value="Glutaredoxin"/>
    <property type="match status" value="1"/>
</dbReference>